<protein>
    <submittedName>
        <fullName evidence="3">Uncharacterized protein LOC108737906</fullName>
    </submittedName>
</protein>
<evidence type="ECO:0000256" key="1">
    <source>
        <dbReference type="SAM" id="SignalP"/>
    </source>
</evidence>
<accession>A0A1W4WRQ5</accession>
<keyword evidence="2" id="KW-1185">Reference proteome</keyword>
<dbReference type="InParanoid" id="A0A1W4WRQ5"/>
<dbReference type="KEGG" id="apln:108737906"/>
<feature type="signal peptide" evidence="1">
    <location>
        <begin position="1"/>
        <end position="18"/>
    </location>
</feature>
<dbReference type="RefSeq" id="XP_018326589.1">
    <property type="nucleotide sequence ID" value="XM_018471087.1"/>
</dbReference>
<dbReference type="GeneID" id="108737906"/>
<proteinExistence type="predicted"/>
<name>A0A1W4WRQ5_AGRPL</name>
<feature type="chain" id="PRO_5010745576" evidence="1">
    <location>
        <begin position="19"/>
        <end position="176"/>
    </location>
</feature>
<evidence type="ECO:0000313" key="3">
    <source>
        <dbReference type="RefSeq" id="XP_018326589.1"/>
    </source>
</evidence>
<keyword evidence="1" id="KW-0732">Signal</keyword>
<dbReference type="Proteomes" id="UP000192223">
    <property type="component" value="Unplaced"/>
</dbReference>
<sequence length="176" mass="19848">MVSFLSSLLAIAVICSKGIVIRTSTEGFVSSDGLKTATKYNIENNASTNFLVALQPKIHQHFKQKSLDKRDYEGKQLYYSLAHTNNEEIDSGATDTENPLIPALALNSYLYRFPTISKSNHPELLPLNPFVSLLLSHYGRYIPLRKLHGRSIYGYSAANNYHNNKPFGAYKIYENE</sequence>
<evidence type="ECO:0000313" key="2">
    <source>
        <dbReference type="Proteomes" id="UP000192223"/>
    </source>
</evidence>
<reference evidence="3" key="1">
    <citation type="submission" date="2025-08" db="UniProtKB">
        <authorList>
            <consortium name="RefSeq"/>
        </authorList>
    </citation>
    <scope>IDENTIFICATION</scope>
    <source>
        <tissue evidence="3">Entire body</tissue>
    </source>
</reference>
<dbReference type="AlphaFoldDB" id="A0A1W4WRQ5"/>
<organism evidence="2 3">
    <name type="scientific">Agrilus planipennis</name>
    <name type="common">Emerald ash borer</name>
    <name type="synonym">Agrilus marcopoli</name>
    <dbReference type="NCBI Taxonomy" id="224129"/>
    <lineage>
        <taxon>Eukaryota</taxon>
        <taxon>Metazoa</taxon>
        <taxon>Ecdysozoa</taxon>
        <taxon>Arthropoda</taxon>
        <taxon>Hexapoda</taxon>
        <taxon>Insecta</taxon>
        <taxon>Pterygota</taxon>
        <taxon>Neoptera</taxon>
        <taxon>Endopterygota</taxon>
        <taxon>Coleoptera</taxon>
        <taxon>Polyphaga</taxon>
        <taxon>Elateriformia</taxon>
        <taxon>Buprestoidea</taxon>
        <taxon>Buprestidae</taxon>
        <taxon>Agrilinae</taxon>
        <taxon>Agrilus</taxon>
    </lineage>
</organism>
<dbReference type="OrthoDB" id="6677240at2759"/>
<gene>
    <name evidence="3" type="primary">LOC108737906</name>
</gene>